<comment type="caution">
    <text evidence="2">The sequence shown here is derived from an EMBL/GenBank/DDBJ whole genome shotgun (WGS) entry which is preliminary data.</text>
</comment>
<organism evidence="2 3">
    <name type="scientific">Peronospora matthiolae</name>
    <dbReference type="NCBI Taxonomy" id="2874970"/>
    <lineage>
        <taxon>Eukaryota</taxon>
        <taxon>Sar</taxon>
        <taxon>Stramenopiles</taxon>
        <taxon>Oomycota</taxon>
        <taxon>Peronosporomycetes</taxon>
        <taxon>Peronosporales</taxon>
        <taxon>Peronosporaceae</taxon>
        <taxon>Peronospora</taxon>
    </lineage>
</organism>
<name>A0AAV1VCY7_9STRA</name>
<proteinExistence type="predicted"/>
<evidence type="ECO:0000256" key="1">
    <source>
        <dbReference type="SAM" id="MobiDB-lite"/>
    </source>
</evidence>
<gene>
    <name evidence="2" type="ORF">PM001_LOCUS29705</name>
</gene>
<dbReference type="EMBL" id="CAKLBY020000309">
    <property type="protein sequence ID" value="CAK7944555.1"/>
    <property type="molecule type" value="Genomic_DNA"/>
</dbReference>
<reference evidence="2" key="1">
    <citation type="submission" date="2024-01" db="EMBL/GenBank/DDBJ databases">
        <authorList>
            <person name="Webb A."/>
        </authorList>
    </citation>
    <scope>NUCLEOTIDE SEQUENCE</scope>
    <source>
        <strain evidence="2">Pm1</strain>
    </source>
</reference>
<sequence length="43" mass="5100">MFPERPKDQLTKNEADRLDFDEALLPEDSWEGDLEEGDYKVEE</sequence>
<feature type="compositionally biased region" description="Basic and acidic residues" evidence="1">
    <location>
        <begin position="1"/>
        <end position="20"/>
    </location>
</feature>
<dbReference type="AlphaFoldDB" id="A0AAV1VCY7"/>
<accession>A0AAV1VCY7</accession>
<evidence type="ECO:0000313" key="3">
    <source>
        <dbReference type="Proteomes" id="UP001162060"/>
    </source>
</evidence>
<protein>
    <submittedName>
        <fullName evidence="2">Uncharacterized protein</fullName>
    </submittedName>
</protein>
<evidence type="ECO:0000313" key="2">
    <source>
        <dbReference type="EMBL" id="CAK7944555.1"/>
    </source>
</evidence>
<feature type="compositionally biased region" description="Acidic residues" evidence="1">
    <location>
        <begin position="21"/>
        <end position="36"/>
    </location>
</feature>
<feature type="region of interest" description="Disordered" evidence="1">
    <location>
        <begin position="1"/>
        <end position="43"/>
    </location>
</feature>
<dbReference type="Proteomes" id="UP001162060">
    <property type="component" value="Unassembled WGS sequence"/>
</dbReference>